<dbReference type="EMBL" id="KU696416">
    <property type="protein sequence ID" value="ANW12327.1"/>
    <property type="molecule type" value="Genomic_DNA"/>
</dbReference>
<accession>A0A1B1V5P8</accession>
<reference evidence="1" key="1">
    <citation type="submission" date="2016-02" db="EMBL/GenBank/DDBJ databases">
        <authorList>
            <person name="Wen L."/>
            <person name="He K."/>
            <person name="Yang H."/>
        </authorList>
    </citation>
    <scope>NUCLEOTIDE SEQUENCE</scope>
    <source>
        <strain evidence="1">164</strain>
    </source>
</reference>
<protein>
    <submittedName>
        <fullName evidence="1">Uncharacterized protein</fullName>
    </submittedName>
</protein>
<proteinExistence type="predicted"/>
<evidence type="ECO:0000313" key="1">
    <source>
        <dbReference type="EMBL" id="ANW12327.1"/>
    </source>
</evidence>
<sequence length="128" mass="14678">MYCYIISLHIYVCIMISNKKDDVNRNSFIKILLNRETGSSFDKSRVAFNTDKTHCLLATNKKTNRTWLNNDNRKCPTLYEAEAMQFNRMLDSSSSAAARCVLCTRLLHPLLDVSRNRCSFCVQTANNG</sequence>
<gene>
    <name evidence="1" type="primary">masp13.3</name>
</gene>
<organism evidence="1">
    <name type="scientific">Malacosoma sp. alphabaculovirus</name>
    <dbReference type="NCBI Taxonomy" id="1881632"/>
    <lineage>
        <taxon>Viruses</taxon>
        <taxon>Viruses incertae sedis</taxon>
        <taxon>Naldaviricetes</taxon>
        <taxon>Lefavirales</taxon>
        <taxon>Baculoviridae</taxon>
        <taxon>Alphabaculovirus</taxon>
    </lineage>
</organism>
<name>A0A1B1V5P8_9ABAC</name>